<dbReference type="InterPro" id="IPR048020">
    <property type="entry name" value="Transpos_IS3"/>
</dbReference>
<gene>
    <name evidence="2" type="ORF">DW011_02670</name>
</gene>
<dbReference type="PANTHER" id="PTHR46889:SF5">
    <property type="entry name" value="INTEGRASE PROTEIN"/>
    <property type="match status" value="1"/>
</dbReference>
<protein>
    <submittedName>
        <fullName evidence="2">IS3 family transposase</fullName>
    </submittedName>
</protein>
<dbReference type="InterPro" id="IPR050900">
    <property type="entry name" value="Transposase_IS3/IS150/IS904"/>
</dbReference>
<dbReference type="InterPro" id="IPR001584">
    <property type="entry name" value="Integrase_cat-core"/>
</dbReference>
<organism evidence="2 3">
    <name type="scientific">Bacteroides thetaiotaomicron</name>
    <dbReference type="NCBI Taxonomy" id="818"/>
    <lineage>
        <taxon>Bacteria</taxon>
        <taxon>Pseudomonadati</taxon>
        <taxon>Bacteroidota</taxon>
        <taxon>Bacteroidia</taxon>
        <taxon>Bacteroidales</taxon>
        <taxon>Bacteroidaceae</taxon>
        <taxon>Bacteroides</taxon>
    </lineage>
</organism>
<name>A0A415M6D1_BACT4</name>
<dbReference type="Pfam" id="PF13683">
    <property type="entry name" value="rve_3"/>
    <property type="match status" value="1"/>
</dbReference>
<dbReference type="InterPro" id="IPR036397">
    <property type="entry name" value="RNaseH_sf"/>
</dbReference>
<dbReference type="EMBL" id="QROV01000002">
    <property type="protein sequence ID" value="RHL64053.1"/>
    <property type="molecule type" value="Genomic_DNA"/>
</dbReference>
<dbReference type="GO" id="GO:0003676">
    <property type="term" value="F:nucleic acid binding"/>
    <property type="evidence" value="ECO:0007669"/>
    <property type="project" value="InterPro"/>
</dbReference>
<dbReference type="GO" id="GO:0015074">
    <property type="term" value="P:DNA integration"/>
    <property type="evidence" value="ECO:0007669"/>
    <property type="project" value="InterPro"/>
</dbReference>
<accession>A0A415M6D1</accession>
<dbReference type="PANTHER" id="PTHR46889">
    <property type="entry name" value="TRANSPOSASE INSF FOR INSERTION SEQUENCE IS3B-RELATED"/>
    <property type="match status" value="1"/>
</dbReference>
<feature type="domain" description="Integrase catalytic" evidence="1">
    <location>
        <begin position="135"/>
        <end position="308"/>
    </location>
</feature>
<dbReference type="Gene3D" id="3.30.420.10">
    <property type="entry name" value="Ribonuclease H-like superfamily/Ribonuclease H"/>
    <property type="match status" value="1"/>
</dbReference>
<comment type="caution">
    <text evidence="2">The sequence shown here is derived from an EMBL/GenBank/DDBJ whole genome shotgun (WGS) entry which is preliminary data.</text>
</comment>
<proteinExistence type="predicted"/>
<dbReference type="AlphaFoldDB" id="A0A415M6D1"/>
<sequence length="312" mass="35882">MHVSYQGTKKLRCQVIDTLSQRHSPRRKRGCIKFLCDYFGITRQGYYKHVNRHLEVDILTTSIVLYCKELLELMPKAGMRELYACCVSKFGPKMVIGRDRCYDIFRSNGLCQRTSRKRPKTTNSNHNYYIYPDLLNVAPKFVATRLGAMVVADITYVNTGQGWAYLSLLTDASSRAIVGYALYKTLETEGPLKALEMAISFYEKYHIDMSTLIHHSDRGVQYCSNKYVERLKEHQINISMTQCGDPLHNALAERMNNTIKNGWLFDCDDESFEQVSKRIEDAVYVYNHVRPHQGINMRTPMEVVSETGGLTA</sequence>
<dbReference type="Proteomes" id="UP000283616">
    <property type="component" value="Unassembled WGS sequence"/>
</dbReference>
<evidence type="ECO:0000259" key="1">
    <source>
        <dbReference type="PROSITE" id="PS50994"/>
    </source>
</evidence>
<evidence type="ECO:0000313" key="3">
    <source>
        <dbReference type="Proteomes" id="UP000283616"/>
    </source>
</evidence>
<reference evidence="2 3" key="1">
    <citation type="submission" date="2018-08" db="EMBL/GenBank/DDBJ databases">
        <title>A genome reference for cultivated species of the human gut microbiota.</title>
        <authorList>
            <person name="Zou Y."/>
            <person name="Xue W."/>
            <person name="Luo G."/>
        </authorList>
    </citation>
    <scope>NUCLEOTIDE SEQUENCE [LARGE SCALE GENOMIC DNA]</scope>
    <source>
        <strain evidence="2 3">AF37-12</strain>
    </source>
</reference>
<dbReference type="NCBIfam" id="NF033516">
    <property type="entry name" value="transpos_IS3"/>
    <property type="match status" value="1"/>
</dbReference>
<dbReference type="InterPro" id="IPR012337">
    <property type="entry name" value="RNaseH-like_sf"/>
</dbReference>
<dbReference type="PROSITE" id="PS50994">
    <property type="entry name" value="INTEGRASE"/>
    <property type="match status" value="1"/>
</dbReference>
<evidence type="ECO:0000313" key="2">
    <source>
        <dbReference type="EMBL" id="RHL64053.1"/>
    </source>
</evidence>
<dbReference type="SUPFAM" id="SSF53098">
    <property type="entry name" value="Ribonuclease H-like"/>
    <property type="match status" value="1"/>
</dbReference>